<gene>
    <name evidence="2" type="ORF">MGWOODY_Mmi1825</name>
</gene>
<reference evidence="2" key="1">
    <citation type="submission" date="2015-10" db="EMBL/GenBank/DDBJ databases">
        <authorList>
            <person name="Gilbert D.G."/>
        </authorList>
    </citation>
    <scope>NUCLEOTIDE SEQUENCE</scope>
</reference>
<dbReference type="EMBL" id="FAXC01000086">
    <property type="protein sequence ID" value="CUV08583.1"/>
    <property type="molecule type" value="Genomic_DNA"/>
</dbReference>
<organism evidence="2">
    <name type="scientific">hydrothermal vent metagenome</name>
    <dbReference type="NCBI Taxonomy" id="652676"/>
    <lineage>
        <taxon>unclassified sequences</taxon>
        <taxon>metagenomes</taxon>
        <taxon>ecological metagenomes</taxon>
    </lineage>
</organism>
<feature type="domain" description="S1 motif" evidence="1">
    <location>
        <begin position="20"/>
        <end position="90"/>
    </location>
</feature>
<dbReference type="AlphaFoldDB" id="A0A160VDW5"/>
<sequence length="173" mass="19123">MIKNTKVYLSPNASKDNVIGKIFPGSSVIKLKKDKSGKFIKATIEFYIPVEALLEGRVSHPVGTTQIADNAKYKLIEVNQTGTQIVLKLRVANISPTKELDFSAMVLLKAIGKGDNKGELNPFQGKYQDLAIIAPRDHVIAELFYDFKSKPKNVELVCTGKMGGDRVYYTLGF</sequence>
<dbReference type="InterPro" id="IPR003029">
    <property type="entry name" value="S1_domain"/>
</dbReference>
<protein>
    <recommendedName>
        <fullName evidence="1">S1 motif domain-containing protein</fullName>
    </recommendedName>
</protein>
<dbReference type="GO" id="GO:0003676">
    <property type="term" value="F:nucleic acid binding"/>
    <property type="evidence" value="ECO:0007669"/>
    <property type="project" value="InterPro"/>
</dbReference>
<evidence type="ECO:0000313" key="2">
    <source>
        <dbReference type="EMBL" id="CUV08583.1"/>
    </source>
</evidence>
<proteinExistence type="predicted"/>
<accession>A0A160VDW5</accession>
<dbReference type="PROSITE" id="PS50126">
    <property type="entry name" value="S1"/>
    <property type="match status" value="1"/>
</dbReference>
<evidence type="ECO:0000259" key="1">
    <source>
        <dbReference type="PROSITE" id="PS50126"/>
    </source>
</evidence>
<name>A0A160VDW5_9ZZZZ</name>